<comment type="subcellular location">
    <subcellularLocation>
        <location evidence="1">Cell membrane</location>
        <topology evidence="1">Multi-pass membrane protein</topology>
    </subcellularLocation>
</comment>
<proteinExistence type="inferred from homology"/>
<feature type="transmembrane region" description="Helical" evidence="8">
    <location>
        <begin position="125"/>
        <end position="143"/>
    </location>
</feature>
<evidence type="ECO:0000256" key="3">
    <source>
        <dbReference type="ARBA" id="ARBA00022475"/>
    </source>
</evidence>
<evidence type="ECO:0000313" key="9">
    <source>
        <dbReference type="EMBL" id="TBN53505.1"/>
    </source>
</evidence>
<organism evidence="9 10">
    <name type="scientific">Hansschlegelia quercus</name>
    <dbReference type="NCBI Taxonomy" id="2528245"/>
    <lineage>
        <taxon>Bacteria</taxon>
        <taxon>Pseudomonadati</taxon>
        <taxon>Pseudomonadota</taxon>
        <taxon>Alphaproteobacteria</taxon>
        <taxon>Hyphomicrobiales</taxon>
        <taxon>Methylopilaceae</taxon>
        <taxon>Hansschlegelia</taxon>
    </lineage>
</organism>
<name>A0A4Q9GKD7_9HYPH</name>
<accession>A0A4Q9GKD7</accession>
<feature type="region of interest" description="Disordered" evidence="7">
    <location>
        <begin position="390"/>
        <end position="419"/>
    </location>
</feature>
<dbReference type="GO" id="GO:0005886">
    <property type="term" value="C:plasma membrane"/>
    <property type="evidence" value="ECO:0007669"/>
    <property type="project" value="UniProtKB-SubCell"/>
</dbReference>
<evidence type="ECO:0008006" key="11">
    <source>
        <dbReference type="Google" id="ProtNLM"/>
    </source>
</evidence>
<comment type="similarity">
    <text evidence="2">Belongs to the UPF0718 family.</text>
</comment>
<evidence type="ECO:0000256" key="7">
    <source>
        <dbReference type="SAM" id="MobiDB-lite"/>
    </source>
</evidence>
<protein>
    <recommendedName>
        <fullName evidence="11">Permease</fullName>
    </recommendedName>
</protein>
<feature type="transmembrane region" description="Helical" evidence="8">
    <location>
        <begin position="92"/>
        <end position="119"/>
    </location>
</feature>
<dbReference type="EMBL" id="SIUB01000004">
    <property type="protein sequence ID" value="TBN53505.1"/>
    <property type="molecule type" value="Genomic_DNA"/>
</dbReference>
<keyword evidence="10" id="KW-1185">Reference proteome</keyword>
<keyword evidence="4 8" id="KW-0812">Transmembrane</keyword>
<keyword evidence="6 8" id="KW-0472">Membrane</keyword>
<evidence type="ECO:0000256" key="2">
    <source>
        <dbReference type="ARBA" id="ARBA00006386"/>
    </source>
</evidence>
<gene>
    <name evidence="9" type="ORF">EYR15_10890</name>
</gene>
<reference evidence="9 10" key="1">
    <citation type="submission" date="2019-02" db="EMBL/GenBank/DDBJ databases">
        <title>Hansschlegelia quercus sp. nov., a novel methylotrophic bacterium from buds of oak (Quercus robur L.).</title>
        <authorList>
            <person name="Agafonova N.V."/>
            <person name="Kaparullina E.N."/>
            <person name="Grouzdev D.S."/>
            <person name="Doronina N.V."/>
        </authorList>
    </citation>
    <scope>NUCLEOTIDE SEQUENCE [LARGE SCALE GENOMIC DNA]</scope>
    <source>
        <strain evidence="9 10">Dub</strain>
    </source>
</reference>
<dbReference type="Pfam" id="PF03773">
    <property type="entry name" value="ArsP_1"/>
    <property type="match status" value="1"/>
</dbReference>
<dbReference type="InterPro" id="IPR005524">
    <property type="entry name" value="DUF318"/>
</dbReference>
<dbReference type="PANTHER" id="PTHR42775:SF1">
    <property type="entry name" value="PERMEASE RV2963-RELATED"/>
    <property type="match status" value="1"/>
</dbReference>
<feature type="transmembrane region" description="Helical" evidence="8">
    <location>
        <begin position="21"/>
        <end position="40"/>
    </location>
</feature>
<dbReference type="AlphaFoldDB" id="A0A4Q9GKD7"/>
<feature type="compositionally biased region" description="Low complexity" evidence="7">
    <location>
        <begin position="399"/>
        <end position="412"/>
    </location>
</feature>
<dbReference type="InterPro" id="IPR053166">
    <property type="entry name" value="UPF0718_permease"/>
</dbReference>
<dbReference type="Proteomes" id="UP000291613">
    <property type="component" value="Unassembled WGS sequence"/>
</dbReference>
<evidence type="ECO:0000256" key="1">
    <source>
        <dbReference type="ARBA" id="ARBA00004651"/>
    </source>
</evidence>
<evidence type="ECO:0000256" key="8">
    <source>
        <dbReference type="SAM" id="Phobius"/>
    </source>
</evidence>
<dbReference type="OrthoDB" id="9811980at2"/>
<keyword evidence="5 8" id="KW-1133">Transmembrane helix</keyword>
<keyword evidence="3" id="KW-1003">Cell membrane</keyword>
<evidence type="ECO:0000313" key="10">
    <source>
        <dbReference type="Proteomes" id="UP000291613"/>
    </source>
</evidence>
<evidence type="ECO:0000256" key="5">
    <source>
        <dbReference type="ARBA" id="ARBA00022989"/>
    </source>
</evidence>
<evidence type="ECO:0000256" key="6">
    <source>
        <dbReference type="ARBA" id="ARBA00023136"/>
    </source>
</evidence>
<feature type="transmembrane region" description="Helical" evidence="8">
    <location>
        <begin position="239"/>
        <end position="263"/>
    </location>
</feature>
<feature type="transmembrane region" description="Helical" evidence="8">
    <location>
        <begin position="201"/>
        <end position="219"/>
    </location>
</feature>
<evidence type="ECO:0000256" key="4">
    <source>
        <dbReference type="ARBA" id="ARBA00022692"/>
    </source>
</evidence>
<comment type="caution">
    <text evidence="9">The sequence shown here is derived from an EMBL/GenBank/DDBJ whole genome shotgun (WGS) entry which is preliminary data.</text>
</comment>
<sequence>MASMAEIFSKLGQALLMAFGMFWQTGWTLVFGFTISSLLQSIVSTDAMKSALGRGGAKEIALASIAGAASSSCSYASAAIMRTLFKKGAALVNALAFLFASTNLVLELGVILLLLLGWQFAAGEWIGGIVLIIVMSAVVKLTYPEQLVKGARRHEEKSGGHQHMTMVVEGDTWKDRLANPVTRVRVAQNFAMEWSMLWKDLAIGFLVGGLLSAFVPDAFWKALFLADASPWIQIPANAVLGAVIAMLTFVCSIGNVPLAAVLWGDARVSAACSPSCTPTSSYCRCSTPTAAISAGGWRPSQSLPTTAGWARITLATAEPRNSRTASIGACVFFAPLRKALTHYPKSRLSEISITGVPAPQGGKPDHWPATFAPRVTSVCVTSSSKRARPRACPRLTSHSALSGRSRTSLTSSEMSAALM</sequence>
<dbReference type="PANTHER" id="PTHR42775">
    <property type="entry name" value="PERMEASE RV2963-RELATED"/>
    <property type="match status" value="1"/>
</dbReference>